<evidence type="ECO:0000313" key="1">
    <source>
        <dbReference type="EMBL" id="SVD29591.1"/>
    </source>
</evidence>
<protein>
    <submittedName>
        <fullName evidence="1">Uncharacterized protein</fullName>
    </submittedName>
</protein>
<accession>A0A382U722</accession>
<feature type="non-terminal residue" evidence="1">
    <location>
        <position position="1"/>
    </location>
</feature>
<sequence>TVDEKSAGEHRTSGRRWKISSWTARLAVRRRHPLETLNVGFFAEASLPSIAPGFQSAVDHAFSYERGHNFRTVF</sequence>
<dbReference type="AlphaFoldDB" id="A0A382U722"/>
<gene>
    <name evidence="1" type="ORF">METZ01_LOCUS382445</name>
</gene>
<reference evidence="1" key="1">
    <citation type="submission" date="2018-05" db="EMBL/GenBank/DDBJ databases">
        <authorList>
            <person name="Lanie J.A."/>
            <person name="Ng W.-L."/>
            <person name="Kazmierczak K.M."/>
            <person name="Andrzejewski T.M."/>
            <person name="Davidsen T.M."/>
            <person name="Wayne K.J."/>
            <person name="Tettelin H."/>
            <person name="Glass J.I."/>
            <person name="Rusch D."/>
            <person name="Podicherti R."/>
            <person name="Tsui H.-C.T."/>
            <person name="Winkler M.E."/>
        </authorList>
    </citation>
    <scope>NUCLEOTIDE SEQUENCE</scope>
</reference>
<organism evidence="1">
    <name type="scientific">marine metagenome</name>
    <dbReference type="NCBI Taxonomy" id="408172"/>
    <lineage>
        <taxon>unclassified sequences</taxon>
        <taxon>metagenomes</taxon>
        <taxon>ecological metagenomes</taxon>
    </lineage>
</organism>
<name>A0A382U722_9ZZZZ</name>
<proteinExistence type="predicted"/>
<dbReference type="EMBL" id="UINC01141697">
    <property type="protein sequence ID" value="SVD29591.1"/>
    <property type="molecule type" value="Genomic_DNA"/>
</dbReference>